<dbReference type="Proteomes" id="UP001529510">
    <property type="component" value="Unassembled WGS sequence"/>
</dbReference>
<feature type="region of interest" description="Disordered" evidence="1">
    <location>
        <begin position="28"/>
        <end position="88"/>
    </location>
</feature>
<feature type="non-terminal residue" evidence="2">
    <location>
        <position position="88"/>
    </location>
</feature>
<feature type="compositionally biased region" description="Basic and acidic residues" evidence="1">
    <location>
        <begin position="28"/>
        <end position="65"/>
    </location>
</feature>
<name>A0ABD0QHD4_CIRMR</name>
<comment type="caution">
    <text evidence="2">The sequence shown here is derived from an EMBL/GenBank/DDBJ whole genome shotgun (WGS) entry which is preliminary data.</text>
</comment>
<reference evidence="2 3" key="1">
    <citation type="submission" date="2024-05" db="EMBL/GenBank/DDBJ databases">
        <title>Genome sequencing and assembly of Indian major carp, Cirrhinus mrigala (Hamilton, 1822).</title>
        <authorList>
            <person name="Mohindra V."/>
            <person name="Chowdhury L.M."/>
            <person name="Lal K."/>
            <person name="Jena J.K."/>
        </authorList>
    </citation>
    <scope>NUCLEOTIDE SEQUENCE [LARGE SCALE GENOMIC DNA]</scope>
    <source>
        <strain evidence="2">CM1030</strain>
        <tissue evidence="2">Blood</tissue>
    </source>
</reference>
<feature type="compositionally biased region" description="Basic and acidic residues" evidence="1">
    <location>
        <begin position="72"/>
        <end position="88"/>
    </location>
</feature>
<evidence type="ECO:0000256" key="1">
    <source>
        <dbReference type="SAM" id="MobiDB-lite"/>
    </source>
</evidence>
<evidence type="ECO:0000313" key="2">
    <source>
        <dbReference type="EMBL" id="KAL0185640.1"/>
    </source>
</evidence>
<feature type="non-terminal residue" evidence="2">
    <location>
        <position position="1"/>
    </location>
</feature>
<sequence>IRSPSPMAHAPARSSANPFFVSAAAREERAIRAGEPSARRRGSDRTQRQSRAEPKEEQPTARDLENEGAQEVQREIRWGRAEREGGRA</sequence>
<evidence type="ECO:0000313" key="3">
    <source>
        <dbReference type="Proteomes" id="UP001529510"/>
    </source>
</evidence>
<proteinExistence type="predicted"/>
<dbReference type="AlphaFoldDB" id="A0ABD0QHD4"/>
<protein>
    <submittedName>
        <fullName evidence="2">Uncharacterized protein</fullName>
    </submittedName>
</protein>
<accession>A0ABD0QHD4</accession>
<gene>
    <name evidence="2" type="ORF">M9458_017310</name>
</gene>
<keyword evidence="3" id="KW-1185">Reference proteome</keyword>
<organism evidence="2 3">
    <name type="scientific">Cirrhinus mrigala</name>
    <name type="common">Mrigala</name>
    <dbReference type="NCBI Taxonomy" id="683832"/>
    <lineage>
        <taxon>Eukaryota</taxon>
        <taxon>Metazoa</taxon>
        <taxon>Chordata</taxon>
        <taxon>Craniata</taxon>
        <taxon>Vertebrata</taxon>
        <taxon>Euteleostomi</taxon>
        <taxon>Actinopterygii</taxon>
        <taxon>Neopterygii</taxon>
        <taxon>Teleostei</taxon>
        <taxon>Ostariophysi</taxon>
        <taxon>Cypriniformes</taxon>
        <taxon>Cyprinidae</taxon>
        <taxon>Labeoninae</taxon>
        <taxon>Labeonini</taxon>
        <taxon>Cirrhinus</taxon>
    </lineage>
</organism>
<dbReference type="EMBL" id="JAMKFB020000008">
    <property type="protein sequence ID" value="KAL0185640.1"/>
    <property type="molecule type" value="Genomic_DNA"/>
</dbReference>